<keyword evidence="3" id="KW-1133">Transmembrane helix</keyword>
<keyword evidence="2" id="KW-0378">Hydrolase</keyword>
<evidence type="ECO:0000256" key="1">
    <source>
        <dbReference type="ARBA" id="ARBA00010088"/>
    </source>
</evidence>
<evidence type="ECO:0000256" key="2">
    <source>
        <dbReference type="ARBA" id="ARBA00022801"/>
    </source>
</evidence>
<keyword evidence="3" id="KW-0812">Transmembrane</keyword>
<sequence>MEKTTELPTRMTVQPVPSHGTATEPKKFVFLDRRFIPLALFALYIYMFGHPINIPYSSSLATASFDNVKWHACSEQPDNPRFQCSTVKVPLDYTKGWTGGEAEIAVSKWIAEGPKDGKLRKSLFINPGGPGGSGFGFTFRIASSLSQLVLDAYDIIGFDPRGISNTSPRLQCFPTKQAETIFLSSLGPGLEPWAGKKELRRMIAKADAENMVVSEMCEASSQDAGRHMSTTTVVKDIAFLAELLTGKDTPINFYGFSYGTVVGEYLIGMFPDRIGHVVVDGVCDPVNWRENAHHLWGRSDYVDSEKTYQAFLQSCAEVGPDRCALADQNSTMESLELDVDKVLQEMVEHPMVIKDYRGIGKGVLHSAQVREWIFGFLYRPNTWPQLARGLKELTQGNGLSIFDATEIKIELNAKEPGSTAYANPSVECTDALPYPEDMSTEEIIDLLVEEISFQIKNVSRHFAGLDVDKCPRWKMRDPDMFTGLMNQTLSNDILIIGNTADPITSIKHARLLNEIQSMSRLIHHDGFGHCSSAMASVCTAQTIRSYFTESKLPPNNLFCKTDQILFPNNTVSSSLANGRWVHAEGGEMSSEENMLLSAFMGIGEALDGSFVRR</sequence>
<dbReference type="InterPro" id="IPR029058">
    <property type="entry name" value="AB_hydrolase_fold"/>
</dbReference>
<accession>A0A0F7SR38</accession>
<evidence type="ECO:0000259" key="4">
    <source>
        <dbReference type="Pfam" id="PF00561"/>
    </source>
</evidence>
<keyword evidence="6" id="KW-0031">Aminopeptidase</keyword>
<feature type="domain" description="AB hydrolase-1" evidence="4">
    <location>
        <begin position="123"/>
        <end position="284"/>
    </location>
</feature>
<organism evidence="6">
    <name type="scientific">Phaffia rhodozyma</name>
    <name type="common">Yeast</name>
    <name type="synonym">Xanthophyllomyces dendrorhous</name>
    <dbReference type="NCBI Taxonomy" id="264483"/>
    <lineage>
        <taxon>Eukaryota</taxon>
        <taxon>Fungi</taxon>
        <taxon>Dikarya</taxon>
        <taxon>Basidiomycota</taxon>
        <taxon>Agaricomycotina</taxon>
        <taxon>Tremellomycetes</taxon>
        <taxon>Cystofilobasidiales</taxon>
        <taxon>Mrakiaceae</taxon>
        <taxon>Phaffia</taxon>
    </lineage>
</organism>
<evidence type="ECO:0000256" key="3">
    <source>
        <dbReference type="SAM" id="Phobius"/>
    </source>
</evidence>
<reference evidence="6" key="1">
    <citation type="submission" date="2014-08" db="EMBL/GenBank/DDBJ databases">
        <authorList>
            <person name="Sharma Rahul"/>
            <person name="Thines Marco"/>
        </authorList>
    </citation>
    <scope>NUCLEOTIDE SEQUENCE</scope>
</reference>
<comment type="similarity">
    <text evidence="1">Belongs to the peptidase S33 family.</text>
</comment>
<dbReference type="InterPro" id="IPR013595">
    <property type="entry name" value="Pept_S33_TAP-like_C"/>
</dbReference>
<dbReference type="PANTHER" id="PTHR43248:SF25">
    <property type="entry name" value="AB HYDROLASE-1 DOMAIN-CONTAINING PROTEIN-RELATED"/>
    <property type="match status" value="1"/>
</dbReference>
<dbReference type="SUPFAM" id="SSF53474">
    <property type="entry name" value="alpha/beta-Hydrolases"/>
    <property type="match status" value="1"/>
</dbReference>
<keyword evidence="3" id="KW-0472">Membrane</keyword>
<dbReference type="Gene3D" id="3.40.50.1820">
    <property type="entry name" value="alpha/beta hydrolase"/>
    <property type="match status" value="1"/>
</dbReference>
<proteinExistence type="inferred from homology"/>
<dbReference type="InterPro" id="IPR051601">
    <property type="entry name" value="Serine_prot/Carboxylest_S33"/>
</dbReference>
<keyword evidence="6" id="KW-0645">Protease</keyword>
<feature type="domain" description="Peptidase S33 tripeptidyl aminopeptidase-like C-terminal" evidence="5">
    <location>
        <begin position="466"/>
        <end position="559"/>
    </location>
</feature>
<protein>
    <submittedName>
        <fullName evidence="6">Peptidase S33 tripeptidyl aminopeptidase-like, C-terminal</fullName>
    </submittedName>
</protein>
<evidence type="ECO:0000259" key="5">
    <source>
        <dbReference type="Pfam" id="PF08386"/>
    </source>
</evidence>
<dbReference type="PANTHER" id="PTHR43248">
    <property type="entry name" value="2-SUCCINYL-6-HYDROXY-2,4-CYCLOHEXADIENE-1-CARBOXYLATE SYNTHASE"/>
    <property type="match status" value="1"/>
</dbReference>
<feature type="transmembrane region" description="Helical" evidence="3">
    <location>
        <begin position="35"/>
        <end position="52"/>
    </location>
</feature>
<dbReference type="Pfam" id="PF08386">
    <property type="entry name" value="Abhydrolase_4"/>
    <property type="match status" value="1"/>
</dbReference>
<evidence type="ECO:0000313" key="6">
    <source>
        <dbReference type="EMBL" id="CED83861.1"/>
    </source>
</evidence>
<dbReference type="EMBL" id="LN483157">
    <property type="protein sequence ID" value="CED83861.1"/>
    <property type="molecule type" value="Genomic_DNA"/>
</dbReference>
<dbReference type="AlphaFoldDB" id="A0A0F7SR38"/>
<dbReference type="Pfam" id="PF00561">
    <property type="entry name" value="Abhydrolase_1"/>
    <property type="match status" value="1"/>
</dbReference>
<name>A0A0F7SR38_PHARH</name>
<dbReference type="InterPro" id="IPR000073">
    <property type="entry name" value="AB_hydrolase_1"/>
</dbReference>
<dbReference type="GO" id="GO:0004177">
    <property type="term" value="F:aminopeptidase activity"/>
    <property type="evidence" value="ECO:0007669"/>
    <property type="project" value="UniProtKB-KW"/>
</dbReference>